<keyword evidence="3" id="KW-1185">Reference proteome</keyword>
<feature type="region of interest" description="Disordered" evidence="1">
    <location>
        <begin position="1"/>
        <end position="30"/>
    </location>
</feature>
<sequence>VDVSAKASETLGSVKPRSAENLGKSDVNPTIDETTVAEDSTKADVNPTVDVVQKAGSETHAEQDVTASG</sequence>
<reference evidence="2 3" key="1">
    <citation type="journal article" date="2018" name="Front. Plant Sci.">
        <title>Red Clover (Trifolium pratense) and Zigzag Clover (T. medium) - A Picture of Genomic Similarities and Differences.</title>
        <authorList>
            <person name="Dluhosova J."/>
            <person name="Istvanek J."/>
            <person name="Nedelnik J."/>
            <person name="Repkova J."/>
        </authorList>
    </citation>
    <scope>NUCLEOTIDE SEQUENCE [LARGE SCALE GENOMIC DNA]</scope>
    <source>
        <strain evidence="3">cv. 10/8</strain>
        <tissue evidence="2">Leaf</tissue>
    </source>
</reference>
<evidence type="ECO:0000313" key="2">
    <source>
        <dbReference type="EMBL" id="MCI92164.1"/>
    </source>
</evidence>
<feature type="non-terminal residue" evidence="2">
    <location>
        <position position="1"/>
    </location>
</feature>
<dbReference type="Proteomes" id="UP000265520">
    <property type="component" value="Unassembled WGS sequence"/>
</dbReference>
<feature type="non-terminal residue" evidence="2">
    <location>
        <position position="69"/>
    </location>
</feature>
<dbReference type="AlphaFoldDB" id="A0A392VUT6"/>
<accession>A0A392VUT6</accession>
<evidence type="ECO:0000256" key="1">
    <source>
        <dbReference type="SAM" id="MobiDB-lite"/>
    </source>
</evidence>
<organism evidence="2 3">
    <name type="scientific">Trifolium medium</name>
    <dbReference type="NCBI Taxonomy" id="97028"/>
    <lineage>
        <taxon>Eukaryota</taxon>
        <taxon>Viridiplantae</taxon>
        <taxon>Streptophyta</taxon>
        <taxon>Embryophyta</taxon>
        <taxon>Tracheophyta</taxon>
        <taxon>Spermatophyta</taxon>
        <taxon>Magnoliopsida</taxon>
        <taxon>eudicotyledons</taxon>
        <taxon>Gunneridae</taxon>
        <taxon>Pentapetalae</taxon>
        <taxon>rosids</taxon>
        <taxon>fabids</taxon>
        <taxon>Fabales</taxon>
        <taxon>Fabaceae</taxon>
        <taxon>Papilionoideae</taxon>
        <taxon>50 kb inversion clade</taxon>
        <taxon>NPAAA clade</taxon>
        <taxon>Hologalegina</taxon>
        <taxon>IRL clade</taxon>
        <taxon>Trifolieae</taxon>
        <taxon>Trifolium</taxon>
    </lineage>
</organism>
<comment type="caution">
    <text evidence="2">The sequence shown here is derived from an EMBL/GenBank/DDBJ whole genome shotgun (WGS) entry which is preliminary data.</text>
</comment>
<evidence type="ECO:0000313" key="3">
    <source>
        <dbReference type="Proteomes" id="UP000265520"/>
    </source>
</evidence>
<proteinExistence type="predicted"/>
<name>A0A392VUT6_9FABA</name>
<protein>
    <submittedName>
        <fullName evidence="2">Uncharacterized protein</fullName>
    </submittedName>
</protein>
<dbReference type="EMBL" id="LXQA011292566">
    <property type="protein sequence ID" value="MCI92164.1"/>
    <property type="molecule type" value="Genomic_DNA"/>
</dbReference>